<dbReference type="SMART" id="SM00490">
    <property type="entry name" value="HELICc"/>
    <property type="match status" value="1"/>
</dbReference>
<keyword evidence="4" id="KW-0378">Hydrolase</keyword>
<dbReference type="PANTHER" id="PTHR47396:SF1">
    <property type="entry name" value="ATP-DEPENDENT HELICASE IRC3-RELATED"/>
    <property type="match status" value="1"/>
</dbReference>
<dbReference type="Gene3D" id="3.40.50.300">
    <property type="entry name" value="P-loop containing nucleotide triphosphate hydrolases"/>
    <property type="match status" value="2"/>
</dbReference>
<evidence type="ECO:0000259" key="3">
    <source>
        <dbReference type="PROSITE" id="PS51194"/>
    </source>
</evidence>
<feature type="domain" description="Helicase C-terminal" evidence="3">
    <location>
        <begin position="250"/>
        <end position="391"/>
    </location>
</feature>
<organism evidence="4">
    <name type="scientific">uncultured Caudovirales phage</name>
    <dbReference type="NCBI Taxonomy" id="2100421"/>
    <lineage>
        <taxon>Viruses</taxon>
        <taxon>Duplodnaviria</taxon>
        <taxon>Heunggongvirae</taxon>
        <taxon>Uroviricota</taxon>
        <taxon>Caudoviricetes</taxon>
        <taxon>Peduoviridae</taxon>
        <taxon>Maltschvirus</taxon>
        <taxon>Maltschvirus maltsch</taxon>
    </lineage>
</organism>
<dbReference type="PROSITE" id="PS51194">
    <property type="entry name" value="HELICASE_CTER"/>
    <property type="match status" value="1"/>
</dbReference>
<evidence type="ECO:0000313" key="4">
    <source>
        <dbReference type="EMBL" id="CAB4178114.1"/>
    </source>
</evidence>
<accession>A0A6J5QEJ3</accession>
<evidence type="ECO:0000259" key="2">
    <source>
        <dbReference type="PROSITE" id="PS51192"/>
    </source>
</evidence>
<feature type="compositionally biased region" description="Basic and acidic residues" evidence="1">
    <location>
        <begin position="433"/>
        <end position="442"/>
    </location>
</feature>
<feature type="region of interest" description="Disordered" evidence="1">
    <location>
        <begin position="433"/>
        <end position="460"/>
    </location>
</feature>
<feature type="domain" description="Helicase ATP-binding" evidence="2">
    <location>
        <begin position="15"/>
        <end position="197"/>
    </location>
</feature>
<dbReference type="EMBL" id="LR796964">
    <property type="protein sequence ID" value="CAB4178114.1"/>
    <property type="molecule type" value="Genomic_DNA"/>
</dbReference>
<dbReference type="SMART" id="SM00487">
    <property type="entry name" value="DEXDc"/>
    <property type="match status" value="1"/>
</dbReference>
<keyword evidence="4" id="KW-0067">ATP-binding</keyword>
<reference evidence="4" key="1">
    <citation type="submission" date="2020-05" db="EMBL/GenBank/DDBJ databases">
        <authorList>
            <person name="Chiriac C."/>
            <person name="Salcher M."/>
            <person name="Ghai R."/>
            <person name="Kavagutti S V."/>
        </authorList>
    </citation>
    <scope>NUCLEOTIDE SEQUENCE</scope>
</reference>
<proteinExistence type="predicted"/>
<keyword evidence="4" id="KW-0347">Helicase</keyword>
<dbReference type="InterPro" id="IPR050742">
    <property type="entry name" value="Helicase_Restrict-Modif_Enz"/>
</dbReference>
<dbReference type="InterPro" id="IPR027417">
    <property type="entry name" value="P-loop_NTPase"/>
</dbReference>
<dbReference type="InterPro" id="IPR006935">
    <property type="entry name" value="Helicase/UvrB_N"/>
</dbReference>
<dbReference type="GO" id="GO:0016787">
    <property type="term" value="F:hydrolase activity"/>
    <property type="evidence" value="ECO:0007669"/>
    <property type="project" value="InterPro"/>
</dbReference>
<name>A0A6J5QEJ3_9CAUD</name>
<dbReference type="InterPro" id="IPR014001">
    <property type="entry name" value="Helicase_ATP-bd"/>
</dbReference>
<dbReference type="GO" id="GO:0004386">
    <property type="term" value="F:helicase activity"/>
    <property type="evidence" value="ECO:0007669"/>
    <property type="project" value="UniProtKB-KW"/>
</dbReference>
<gene>
    <name evidence="4" type="ORF">UFOVP1004_60</name>
</gene>
<dbReference type="PROSITE" id="PS51192">
    <property type="entry name" value="HELICASE_ATP_BIND_1"/>
    <property type="match status" value="1"/>
</dbReference>
<dbReference type="SUPFAM" id="SSF52540">
    <property type="entry name" value="P-loop containing nucleoside triphosphate hydrolases"/>
    <property type="match status" value="1"/>
</dbReference>
<feature type="region of interest" description="Disordered" evidence="1">
    <location>
        <begin position="514"/>
        <end position="539"/>
    </location>
</feature>
<dbReference type="Pfam" id="PF00271">
    <property type="entry name" value="Helicase_C"/>
    <property type="match status" value="1"/>
</dbReference>
<dbReference type="InterPro" id="IPR001650">
    <property type="entry name" value="Helicase_C-like"/>
</dbReference>
<sequence length="551" mass="60336">MRLRDYQKKALDRSLEELCENRSTICVMATGLGKTVVLAAVAQQFTNFSGKALVLAHRSGLIRQNAETIESFTGERCDIEMADEVAGIDFGLGLVAVSKYISSTIQTQSSRSICRACRGASCDRCDGGKRYRFQKFDPNEFSLVVLDEAHHATAKSWRTVIDHYGKNPDCKFLFLTATPKRSDKVALRNVCESVAFEMGISEGIERGWLVPLRGKHVHVDDLDISKVKKSSTGELSDAELEAAMIGDGSPLNKVASAIAKEGRKAIVFTVGKRHSALMAEALRTVGVRAESITEDTPHEDRENWKRMLASDQLDALVGVDVLTEGFDVKQIGLVACVRPTLSVSTMTQMVGRGTRPLSGVVDGPETPEERKAAIASSAKPDCLVLDFVGNTGRHKLASVFDVLGGDALPEDVRAARKRAKEGEVDVQDAIDKAREDRERKEAAALARKPTRQLSQSHDYHEREVDLFAENDVPISRPASRGRGGATQKQVNYMVYLGYTRQFAESCGPRQAGKLIDKRKRERGMSPAQPQKAPAGSSAERLSVADIFEALR</sequence>
<dbReference type="GO" id="GO:0005524">
    <property type="term" value="F:ATP binding"/>
    <property type="evidence" value="ECO:0007669"/>
    <property type="project" value="InterPro"/>
</dbReference>
<dbReference type="GO" id="GO:0003677">
    <property type="term" value="F:DNA binding"/>
    <property type="evidence" value="ECO:0007669"/>
    <property type="project" value="InterPro"/>
</dbReference>
<evidence type="ECO:0000256" key="1">
    <source>
        <dbReference type="SAM" id="MobiDB-lite"/>
    </source>
</evidence>
<dbReference type="Pfam" id="PF04851">
    <property type="entry name" value="ResIII"/>
    <property type="match status" value="1"/>
</dbReference>
<protein>
    <submittedName>
        <fullName evidence="4">SSL2 DNA or RNA helicases of superfamily II</fullName>
    </submittedName>
</protein>
<dbReference type="PANTHER" id="PTHR47396">
    <property type="entry name" value="TYPE I RESTRICTION ENZYME ECOKI R PROTEIN"/>
    <property type="match status" value="1"/>
</dbReference>
<keyword evidence="4" id="KW-0547">Nucleotide-binding</keyword>